<name>A0A5N4D5L1_CAMDR</name>
<sequence length="431" mass="49322">MDFNNRIFHRSLSSSSQGPALSIYRKGSTPSVYGGAGGHGTRISTSRHMVNYGSDLAAGILCAGNEKMTMQSLNDRLASYLEKVRSLEQSNSKLELQIKHWYEANTPGTSRDHSAYWKQIQELQNQIKDAQLQNARCVLQIDNAKLAVEDFRLKFEAERQLRLAVEADLQGLHKVFDELNLRKTDLEIQIEELNKDRHLLQKEHEEEVKSLRAHLGKNVNVEVDAAPGLNLGAIMNEMRQKHEAMAQENLQKAKEQYELQSETLQQQVTLSTEELKGAKDEAKQLRNSCQSLDIELQSQHNMVKRSNLQPSVRVCLLEQAEKQAKQLITMKRQKTIKGKDAEEKAELKDFTGKVALKKDALEHTLEETTARYSSLLANIQRQLNFLEDQLVQIQMDTERQSNEYNILLNIKTRLEQEIATYRRLLEGEDVK</sequence>
<evidence type="ECO:0000259" key="12">
    <source>
        <dbReference type="PROSITE" id="PS51842"/>
    </source>
</evidence>
<proteinExistence type="inferred from homology"/>
<gene>
    <name evidence="13" type="ORF">Cadr_000019122</name>
</gene>
<keyword evidence="2 9" id="KW-0403">Intermediate filament</keyword>
<dbReference type="SUPFAM" id="SSF64593">
    <property type="entry name" value="Intermediate filament protein, coiled coil region"/>
    <property type="match status" value="2"/>
</dbReference>
<dbReference type="PROSITE" id="PS51842">
    <property type="entry name" value="IF_ROD_2"/>
    <property type="match status" value="1"/>
</dbReference>
<dbReference type="AlphaFoldDB" id="A0A5N4D5L1"/>
<dbReference type="InterPro" id="IPR002957">
    <property type="entry name" value="Keratin_I"/>
</dbReference>
<dbReference type="GO" id="GO:0045109">
    <property type="term" value="P:intermediate filament organization"/>
    <property type="evidence" value="ECO:0007669"/>
    <property type="project" value="TreeGrafter"/>
</dbReference>
<evidence type="ECO:0000256" key="2">
    <source>
        <dbReference type="ARBA" id="ARBA00022754"/>
    </source>
</evidence>
<dbReference type="Proteomes" id="UP000299084">
    <property type="component" value="Unassembled WGS sequence"/>
</dbReference>
<dbReference type="PANTHER" id="PTHR23239">
    <property type="entry name" value="INTERMEDIATE FILAMENT"/>
    <property type="match status" value="1"/>
</dbReference>
<feature type="coiled-coil region" evidence="10">
    <location>
        <begin position="176"/>
        <end position="210"/>
    </location>
</feature>
<dbReference type="GO" id="GO:0030855">
    <property type="term" value="P:epithelial cell differentiation"/>
    <property type="evidence" value="ECO:0007669"/>
    <property type="project" value="TreeGrafter"/>
</dbReference>
<comment type="caution">
    <text evidence="13">The sequence shown here is derived from an EMBL/GenBank/DDBJ whole genome shotgun (WGS) entry which is preliminary data.</text>
</comment>
<dbReference type="InterPro" id="IPR018039">
    <property type="entry name" value="IF_conserved"/>
</dbReference>
<feature type="region of interest" description="Disordered" evidence="11">
    <location>
        <begin position="1"/>
        <end position="20"/>
    </location>
</feature>
<evidence type="ECO:0000256" key="1">
    <source>
        <dbReference type="ARBA" id="ARBA00022744"/>
    </source>
</evidence>
<dbReference type="Gene3D" id="1.20.5.500">
    <property type="entry name" value="Single helix bin"/>
    <property type="match status" value="1"/>
</dbReference>
<protein>
    <recommendedName>
        <fullName evidence="6">Keratin, type I cytoskeletal 20</fullName>
    </recommendedName>
    <alternativeName>
        <fullName evidence="7">Cytokeratin-20</fullName>
    </alternativeName>
    <alternativeName>
        <fullName evidence="8">Keratin-20</fullName>
    </alternativeName>
</protein>
<keyword evidence="3 10" id="KW-0175">Coiled coil</keyword>
<dbReference type="SMART" id="SM01391">
    <property type="entry name" value="Filament"/>
    <property type="match status" value="1"/>
</dbReference>
<dbReference type="FunFam" id="1.20.5.170:FF:000002">
    <property type="entry name" value="Type I keratin KA11"/>
    <property type="match status" value="1"/>
</dbReference>
<reference evidence="13 14" key="1">
    <citation type="journal article" date="2019" name="Mol. Ecol. Resour.">
        <title>Improving Illumina assemblies with Hi-C and long reads: an example with the North African dromedary.</title>
        <authorList>
            <person name="Elbers J.P."/>
            <person name="Rogers M.F."/>
            <person name="Perelman P.L."/>
            <person name="Proskuryakova A.A."/>
            <person name="Serdyukova N.A."/>
            <person name="Johnson W.E."/>
            <person name="Horin P."/>
            <person name="Corander J."/>
            <person name="Murphy D."/>
            <person name="Burger P.A."/>
        </authorList>
    </citation>
    <scope>NUCLEOTIDE SEQUENCE [LARGE SCALE GENOMIC DNA]</scope>
    <source>
        <strain evidence="13">Drom800</strain>
        <tissue evidence="13">Blood</tissue>
    </source>
</reference>
<dbReference type="FunFam" id="1.20.5.1160:FF:000002">
    <property type="entry name" value="Type I keratin 10"/>
    <property type="match status" value="1"/>
</dbReference>
<comment type="subunit">
    <text evidence="5">Heterotetramer of two type I and two type II keratins. Associates with KRT8.</text>
</comment>
<comment type="similarity">
    <text evidence="9">Belongs to the intermediate filament family.</text>
</comment>
<feature type="coiled-coil region" evidence="10">
    <location>
        <begin position="70"/>
        <end position="140"/>
    </location>
</feature>
<evidence type="ECO:0000256" key="8">
    <source>
        <dbReference type="ARBA" id="ARBA00042487"/>
    </source>
</evidence>
<dbReference type="PANTHER" id="PTHR23239:SF167">
    <property type="entry name" value="KERATIN, TYPE I CYTOSKELETAL 20"/>
    <property type="match status" value="1"/>
</dbReference>
<evidence type="ECO:0000313" key="13">
    <source>
        <dbReference type="EMBL" id="KAB1266306.1"/>
    </source>
</evidence>
<evidence type="ECO:0000256" key="11">
    <source>
        <dbReference type="SAM" id="MobiDB-lite"/>
    </source>
</evidence>
<keyword evidence="1" id="KW-0416">Keratin</keyword>
<feature type="domain" description="IF rod" evidence="12">
    <location>
        <begin position="66"/>
        <end position="431"/>
    </location>
</feature>
<dbReference type="InterPro" id="IPR039008">
    <property type="entry name" value="IF_rod_dom"/>
</dbReference>
<dbReference type="Gene3D" id="1.20.5.1160">
    <property type="entry name" value="Vasodilator-stimulated phosphoprotein"/>
    <property type="match status" value="1"/>
</dbReference>
<dbReference type="GO" id="GO:0005198">
    <property type="term" value="F:structural molecule activity"/>
    <property type="evidence" value="ECO:0007669"/>
    <property type="project" value="InterPro"/>
</dbReference>
<evidence type="ECO:0000256" key="10">
    <source>
        <dbReference type="SAM" id="Coils"/>
    </source>
</evidence>
<evidence type="ECO:0000256" key="7">
    <source>
        <dbReference type="ARBA" id="ARBA00041717"/>
    </source>
</evidence>
<evidence type="ECO:0000313" key="14">
    <source>
        <dbReference type="Proteomes" id="UP000299084"/>
    </source>
</evidence>
<dbReference type="Gene3D" id="1.20.5.170">
    <property type="match status" value="1"/>
</dbReference>
<evidence type="ECO:0000256" key="6">
    <source>
        <dbReference type="ARBA" id="ARBA00040318"/>
    </source>
</evidence>
<comment type="function">
    <text evidence="4">Plays a significant role in maintaining keratin filament organization in intestinal epithelia. When phosphorylated, plays a role in the secretion of mucin in the small intestine.</text>
</comment>
<dbReference type="GO" id="GO:0005882">
    <property type="term" value="C:intermediate filament"/>
    <property type="evidence" value="ECO:0007669"/>
    <property type="project" value="UniProtKB-KW"/>
</dbReference>
<dbReference type="Pfam" id="PF00038">
    <property type="entry name" value="Filament"/>
    <property type="match status" value="2"/>
</dbReference>
<dbReference type="PRINTS" id="PR01248">
    <property type="entry name" value="TYPE1KERATIN"/>
</dbReference>
<dbReference type="STRING" id="9838.ENSCDRP00005011652"/>
<keyword evidence="14" id="KW-1185">Reference proteome</keyword>
<evidence type="ECO:0000256" key="3">
    <source>
        <dbReference type="ARBA" id="ARBA00023054"/>
    </source>
</evidence>
<feature type="coiled-coil region" evidence="10">
    <location>
        <begin position="243"/>
        <end position="403"/>
    </location>
</feature>
<dbReference type="EMBL" id="JWIN03000016">
    <property type="protein sequence ID" value="KAB1266306.1"/>
    <property type="molecule type" value="Genomic_DNA"/>
</dbReference>
<dbReference type="PROSITE" id="PS00226">
    <property type="entry name" value="IF_ROD_1"/>
    <property type="match status" value="1"/>
</dbReference>
<evidence type="ECO:0000256" key="4">
    <source>
        <dbReference type="ARBA" id="ARBA00037685"/>
    </source>
</evidence>
<organism evidence="13 14">
    <name type="scientific">Camelus dromedarius</name>
    <name type="common">Dromedary</name>
    <name type="synonym">Arabian camel</name>
    <dbReference type="NCBI Taxonomy" id="9838"/>
    <lineage>
        <taxon>Eukaryota</taxon>
        <taxon>Metazoa</taxon>
        <taxon>Chordata</taxon>
        <taxon>Craniata</taxon>
        <taxon>Vertebrata</taxon>
        <taxon>Euteleostomi</taxon>
        <taxon>Mammalia</taxon>
        <taxon>Eutheria</taxon>
        <taxon>Laurasiatheria</taxon>
        <taxon>Artiodactyla</taxon>
        <taxon>Tylopoda</taxon>
        <taxon>Camelidae</taxon>
        <taxon>Camelus</taxon>
    </lineage>
</organism>
<evidence type="ECO:0000256" key="9">
    <source>
        <dbReference type="RuleBase" id="RU000685"/>
    </source>
</evidence>
<accession>A0A5N4D5L1</accession>
<evidence type="ECO:0000256" key="5">
    <source>
        <dbReference type="ARBA" id="ARBA00038712"/>
    </source>
</evidence>